<dbReference type="GeneID" id="41978953"/>
<sequence length="327" mass="37047">MVCYWHDPPANSPTQACWMDFIVSEPALFEGTLAANTRHWSPDPASQRRADDHVSRAISLVIDRIQKGSAHTDGILAAVATLAFGESLLRNEAAWQLHMDGLAQVLQDRRSKGLWELPEWFTGLLIIVFPANVGEQLHYHGNSELSRVVVIGSRLAQLRHMLENYHERADHQDIPVNEINSTVRELHIAAQFLGSSSSPYVRVASLAIELYLHFSWPEQPSADLSSLARRLKDALRQLPIKPCPYMDLTSTSFVLGLVAAEHDSETRLWFLSRLRAVVADMESRGWTRPLQHLERAIESDQRLAARFKAIWDDAKDWVPPSDFSYNR</sequence>
<dbReference type="Proteomes" id="UP000319257">
    <property type="component" value="Unassembled WGS sequence"/>
</dbReference>
<comment type="caution">
    <text evidence="2">The sequence shown here is derived from an EMBL/GenBank/DDBJ whole genome shotgun (WGS) entry which is preliminary data.</text>
</comment>
<dbReference type="InterPro" id="IPR021858">
    <property type="entry name" value="Fun_TF"/>
</dbReference>
<reference evidence="2 3" key="1">
    <citation type="submission" date="2019-06" db="EMBL/GenBank/DDBJ databases">
        <title>Draft genome sequence of the filamentous fungus Phialemoniopsis curvata isolated from diesel fuel.</title>
        <authorList>
            <person name="Varaljay V.A."/>
            <person name="Lyon W.J."/>
            <person name="Crouch A.L."/>
            <person name="Drake C.E."/>
            <person name="Hollomon J.M."/>
            <person name="Nadeau L.J."/>
            <person name="Nunn H.S."/>
            <person name="Stevenson B.S."/>
            <person name="Bojanowski C.L."/>
            <person name="Crookes-Goodson W.J."/>
        </authorList>
    </citation>
    <scope>NUCLEOTIDE SEQUENCE [LARGE SCALE GENOMIC DNA]</scope>
    <source>
        <strain evidence="2 3">D216</strain>
    </source>
</reference>
<dbReference type="RefSeq" id="XP_031000538.1">
    <property type="nucleotide sequence ID" value="XM_031134243.1"/>
</dbReference>
<evidence type="ECO:0000313" key="2">
    <source>
        <dbReference type="EMBL" id="TPX18827.1"/>
    </source>
</evidence>
<dbReference type="PANTHER" id="PTHR37540">
    <property type="entry name" value="TRANSCRIPTION FACTOR (ACR-2), PUTATIVE-RELATED-RELATED"/>
    <property type="match status" value="1"/>
</dbReference>
<dbReference type="OrthoDB" id="4158087at2759"/>
<protein>
    <submittedName>
        <fullName evidence="2">Uncharacterized protein</fullName>
    </submittedName>
</protein>
<dbReference type="AlphaFoldDB" id="A0A507BFX9"/>
<proteinExistence type="predicted"/>
<dbReference type="InParanoid" id="A0A507BFX9"/>
<name>A0A507BFX9_9PEZI</name>
<dbReference type="PANTHER" id="PTHR37540:SF5">
    <property type="entry name" value="TRANSCRIPTION FACTOR DOMAIN-CONTAINING PROTEIN"/>
    <property type="match status" value="1"/>
</dbReference>
<dbReference type="EMBL" id="SKBQ01000108">
    <property type="protein sequence ID" value="TPX18827.1"/>
    <property type="molecule type" value="Genomic_DNA"/>
</dbReference>
<keyword evidence="3" id="KW-1185">Reference proteome</keyword>
<evidence type="ECO:0000256" key="1">
    <source>
        <dbReference type="ARBA" id="ARBA00023242"/>
    </source>
</evidence>
<dbReference type="Pfam" id="PF11951">
    <property type="entry name" value="Fungal_trans_2"/>
    <property type="match status" value="1"/>
</dbReference>
<keyword evidence="1" id="KW-0539">Nucleus</keyword>
<organism evidence="2 3">
    <name type="scientific">Thyridium curvatum</name>
    <dbReference type="NCBI Taxonomy" id="1093900"/>
    <lineage>
        <taxon>Eukaryota</taxon>
        <taxon>Fungi</taxon>
        <taxon>Dikarya</taxon>
        <taxon>Ascomycota</taxon>
        <taxon>Pezizomycotina</taxon>
        <taxon>Sordariomycetes</taxon>
        <taxon>Sordariomycetidae</taxon>
        <taxon>Thyridiales</taxon>
        <taxon>Thyridiaceae</taxon>
        <taxon>Thyridium</taxon>
    </lineage>
</organism>
<gene>
    <name evidence="2" type="ORF">E0L32_011506</name>
</gene>
<evidence type="ECO:0000313" key="3">
    <source>
        <dbReference type="Proteomes" id="UP000319257"/>
    </source>
</evidence>
<accession>A0A507BFX9</accession>